<gene>
    <name evidence="1" type="ORF">PAHAL_8G175700</name>
</gene>
<proteinExistence type="predicted"/>
<name>A0A2T8I995_9POAL</name>
<organism evidence="1">
    <name type="scientific">Panicum hallii</name>
    <dbReference type="NCBI Taxonomy" id="206008"/>
    <lineage>
        <taxon>Eukaryota</taxon>
        <taxon>Viridiplantae</taxon>
        <taxon>Streptophyta</taxon>
        <taxon>Embryophyta</taxon>
        <taxon>Tracheophyta</taxon>
        <taxon>Spermatophyta</taxon>
        <taxon>Magnoliopsida</taxon>
        <taxon>Liliopsida</taxon>
        <taxon>Poales</taxon>
        <taxon>Poaceae</taxon>
        <taxon>PACMAD clade</taxon>
        <taxon>Panicoideae</taxon>
        <taxon>Panicodae</taxon>
        <taxon>Paniceae</taxon>
        <taxon>Panicinae</taxon>
        <taxon>Panicum</taxon>
        <taxon>Panicum sect. Panicum</taxon>
    </lineage>
</organism>
<sequence>MCIGIMKGNMHCKKTEDTISSNMCTQLKIECKLGRSRIFKKAMILYCISPYVCMTLHPTAKHQ</sequence>
<dbReference type="EMBL" id="CM008053">
    <property type="protein sequence ID" value="PVH34225.1"/>
    <property type="molecule type" value="Genomic_DNA"/>
</dbReference>
<dbReference type="AlphaFoldDB" id="A0A2T8I995"/>
<reference evidence="1" key="1">
    <citation type="submission" date="2018-04" db="EMBL/GenBank/DDBJ databases">
        <title>WGS assembly of Panicum hallii.</title>
        <authorList>
            <person name="Lovell J."/>
            <person name="Jenkins J."/>
            <person name="Lowry D."/>
            <person name="Mamidi S."/>
            <person name="Sreedasyam A."/>
            <person name="Weng X."/>
            <person name="Barry K."/>
            <person name="Bonette J."/>
            <person name="Campitelli B."/>
            <person name="Daum C."/>
            <person name="Gordon S."/>
            <person name="Gould B."/>
            <person name="Lipzen A."/>
            <person name="Macqueen A."/>
            <person name="Palacio-Mejia J."/>
            <person name="Plott C."/>
            <person name="Shakirov E."/>
            <person name="Shu S."/>
            <person name="Yoshinaga Y."/>
            <person name="Zane M."/>
            <person name="Rokhsar D."/>
            <person name="Grimwood J."/>
            <person name="Schmutz J."/>
            <person name="Juenger T."/>
        </authorList>
    </citation>
    <scope>NUCLEOTIDE SEQUENCE [LARGE SCALE GENOMIC DNA]</scope>
    <source>
        <strain evidence="1">FIL2</strain>
    </source>
</reference>
<dbReference type="Gramene" id="PVH34225">
    <property type="protein sequence ID" value="PVH34225"/>
    <property type="gene ID" value="PAHAL_8G175700"/>
</dbReference>
<accession>A0A2T8I995</accession>
<dbReference type="Proteomes" id="UP000243499">
    <property type="component" value="Chromosome 8"/>
</dbReference>
<protein>
    <submittedName>
        <fullName evidence="1">Uncharacterized protein</fullName>
    </submittedName>
</protein>
<evidence type="ECO:0000313" key="1">
    <source>
        <dbReference type="EMBL" id="PVH34225.1"/>
    </source>
</evidence>